<dbReference type="PROSITE" id="PS51186">
    <property type="entry name" value="GNAT"/>
    <property type="match status" value="1"/>
</dbReference>
<gene>
    <name evidence="4" type="ORF">QO012_003117</name>
</gene>
<dbReference type="Pfam" id="PF00583">
    <property type="entry name" value="Acetyltransf_1"/>
    <property type="match status" value="1"/>
</dbReference>
<keyword evidence="5" id="KW-1185">Reference proteome</keyword>
<sequence length="175" mass="19137">MVDDGAMIARLHTESWRSAYKPFLNPNFLSGPIEEDRLRAWTSRLMRRPANETVIVAEIENEPIGFVCAVGGEDDRWGTLIDNLHVLPSAKGQGVGAALLGAAAEWSAAIYPSAGIYLWCFEQNAPACRFYEQRGGVAVEQIIDEAPGGGLLPALRFHWPDPASAFDARKVGLRD</sequence>
<dbReference type="SUPFAM" id="SSF55729">
    <property type="entry name" value="Acyl-CoA N-acyltransferases (Nat)"/>
    <property type="match status" value="1"/>
</dbReference>
<dbReference type="Proteomes" id="UP001231124">
    <property type="component" value="Unassembled WGS sequence"/>
</dbReference>
<dbReference type="RefSeq" id="WP_238207923.1">
    <property type="nucleotide sequence ID" value="NZ_BPQE01000039.1"/>
</dbReference>
<dbReference type="PANTHER" id="PTHR43877:SF2">
    <property type="entry name" value="AMINOALKYLPHOSPHONATE N-ACETYLTRANSFERASE-RELATED"/>
    <property type="match status" value="1"/>
</dbReference>
<evidence type="ECO:0000259" key="3">
    <source>
        <dbReference type="PROSITE" id="PS51186"/>
    </source>
</evidence>
<protein>
    <submittedName>
        <fullName evidence="4">GNAT superfamily N-acetyltransferase</fullName>
    </submittedName>
</protein>
<dbReference type="InterPro" id="IPR016181">
    <property type="entry name" value="Acyl_CoA_acyltransferase"/>
</dbReference>
<evidence type="ECO:0000256" key="1">
    <source>
        <dbReference type="ARBA" id="ARBA00022679"/>
    </source>
</evidence>
<dbReference type="InterPro" id="IPR000182">
    <property type="entry name" value="GNAT_dom"/>
</dbReference>
<feature type="domain" description="N-acetyltransferase" evidence="3">
    <location>
        <begin position="7"/>
        <end position="162"/>
    </location>
</feature>
<evidence type="ECO:0000313" key="4">
    <source>
        <dbReference type="EMBL" id="MDQ0448606.1"/>
    </source>
</evidence>
<keyword evidence="1" id="KW-0808">Transferase</keyword>
<accession>A0ABU0I1X4</accession>
<dbReference type="Gene3D" id="3.40.630.30">
    <property type="match status" value="1"/>
</dbReference>
<keyword evidence="2" id="KW-0012">Acyltransferase</keyword>
<dbReference type="PANTHER" id="PTHR43877">
    <property type="entry name" value="AMINOALKYLPHOSPHONATE N-ACETYLTRANSFERASE-RELATED-RELATED"/>
    <property type="match status" value="1"/>
</dbReference>
<evidence type="ECO:0000313" key="5">
    <source>
        <dbReference type="Proteomes" id="UP001231124"/>
    </source>
</evidence>
<dbReference type="EMBL" id="JAUSVP010000009">
    <property type="protein sequence ID" value="MDQ0448606.1"/>
    <property type="molecule type" value="Genomic_DNA"/>
</dbReference>
<comment type="caution">
    <text evidence="4">The sequence shown here is derived from an EMBL/GenBank/DDBJ whole genome shotgun (WGS) entry which is preliminary data.</text>
</comment>
<dbReference type="InterPro" id="IPR050832">
    <property type="entry name" value="Bact_Acetyltransf"/>
</dbReference>
<dbReference type="CDD" id="cd04301">
    <property type="entry name" value="NAT_SF"/>
    <property type="match status" value="1"/>
</dbReference>
<organism evidence="4 5">
    <name type="scientific">Methylobacterium aerolatum</name>
    <dbReference type="NCBI Taxonomy" id="418708"/>
    <lineage>
        <taxon>Bacteria</taxon>
        <taxon>Pseudomonadati</taxon>
        <taxon>Pseudomonadota</taxon>
        <taxon>Alphaproteobacteria</taxon>
        <taxon>Hyphomicrobiales</taxon>
        <taxon>Methylobacteriaceae</taxon>
        <taxon>Methylobacterium</taxon>
    </lineage>
</organism>
<proteinExistence type="predicted"/>
<evidence type="ECO:0000256" key="2">
    <source>
        <dbReference type="ARBA" id="ARBA00023315"/>
    </source>
</evidence>
<name>A0ABU0I1X4_9HYPH</name>
<reference evidence="4 5" key="1">
    <citation type="submission" date="2023-07" db="EMBL/GenBank/DDBJ databases">
        <title>Genomic Encyclopedia of Type Strains, Phase IV (KMG-IV): sequencing the most valuable type-strain genomes for metagenomic binning, comparative biology and taxonomic classification.</title>
        <authorList>
            <person name="Goeker M."/>
        </authorList>
    </citation>
    <scope>NUCLEOTIDE SEQUENCE [LARGE SCALE GENOMIC DNA]</scope>
    <source>
        <strain evidence="4 5">DSM 19013</strain>
    </source>
</reference>